<evidence type="ECO:0000313" key="3">
    <source>
        <dbReference type="EMBL" id="PEA87716.1"/>
    </source>
</evidence>
<organism evidence="3 4">
    <name type="scientific">Bacillus thuringiensis</name>
    <dbReference type="NCBI Taxonomy" id="1428"/>
    <lineage>
        <taxon>Bacteria</taxon>
        <taxon>Bacillati</taxon>
        <taxon>Bacillota</taxon>
        <taxon>Bacilli</taxon>
        <taxon>Bacillales</taxon>
        <taxon>Bacillaceae</taxon>
        <taxon>Bacillus</taxon>
        <taxon>Bacillus cereus group</taxon>
    </lineage>
</organism>
<dbReference type="Gene3D" id="3.40.960.10">
    <property type="entry name" value="VSR Endonuclease"/>
    <property type="match status" value="1"/>
</dbReference>
<dbReference type="EMBL" id="NVNL01000043">
    <property type="protein sequence ID" value="PEA87716.1"/>
    <property type="molecule type" value="Genomic_DNA"/>
</dbReference>
<protein>
    <recommendedName>
        <fullName evidence="2">DUF559 domain-containing protein</fullName>
    </recommendedName>
</protein>
<evidence type="ECO:0000259" key="2">
    <source>
        <dbReference type="Pfam" id="PF04480"/>
    </source>
</evidence>
<comment type="caution">
    <text evidence="3">The sequence shown here is derived from an EMBL/GenBank/DDBJ whole genome shotgun (WGS) entry which is preliminary data.</text>
</comment>
<sequence length="438" mass="51717">MQHSNKKHIISFIHNNNNIIKLKNKEYYPMNKKIKNVNSPLEEIMEQALKKAGIKYKSQYTVFDSNKSKWNAKYTLDFLIYGEYCRIAVECDGNTYHSSKEAKQHDTYRDMWINYQGFDDTLRFNTEKIKYNIAGVIKEIEAAITVYDKKREARQKRENFNIQDIPLFVQKTDAENILKELSTEFQSTCQYMHTQIKVLHRKKAFILKSIQKVIFKNGYADISYLSSTFRYNYINLLKKHIPLFFGAYNIPCVLFVVDTLKSIDIPSKLAQDQSVLKFILVYDSLKGHFTSHNIKSYIILNGTNKAAEFIKDSDLIAFSTVDYEQEKLKDLLNKANTLEQNLKKVYKQIYTSKNFKKSLLASPFSLLDDFNRQKICHSINQFLLSKKEYMNKDIEAFDISTEWLIKEGIYFRGLNYSLHDVVLTIQYYRNKHYYNLSR</sequence>
<evidence type="ECO:0000256" key="1">
    <source>
        <dbReference type="SAM" id="Coils"/>
    </source>
</evidence>
<name>A0A9X6TJQ6_BACTU</name>
<feature type="coiled-coil region" evidence="1">
    <location>
        <begin position="321"/>
        <end position="348"/>
    </location>
</feature>
<dbReference type="AlphaFoldDB" id="A0A9X6TJQ6"/>
<evidence type="ECO:0000313" key="4">
    <source>
        <dbReference type="Proteomes" id="UP000220702"/>
    </source>
</evidence>
<feature type="domain" description="DUF559" evidence="2">
    <location>
        <begin position="69"/>
        <end position="144"/>
    </location>
</feature>
<gene>
    <name evidence="3" type="ORF">CON71_22785</name>
</gene>
<dbReference type="Pfam" id="PF04480">
    <property type="entry name" value="DUF559"/>
    <property type="match status" value="1"/>
</dbReference>
<reference evidence="3 4" key="1">
    <citation type="submission" date="2017-09" db="EMBL/GenBank/DDBJ databases">
        <title>Large-scale bioinformatics analysis of Bacillus genomes uncovers conserved roles of natural products in bacterial physiology.</title>
        <authorList>
            <consortium name="Agbiome Team Llc"/>
            <person name="Bleich R.M."/>
            <person name="Grubbs K.J."/>
            <person name="Santa Maria K.C."/>
            <person name="Allen S.E."/>
            <person name="Farag S."/>
            <person name="Shank E.A."/>
            <person name="Bowers A."/>
        </authorList>
    </citation>
    <scope>NUCLEOTIDE SEQUENCE [LARGE SCALE GENOMIC DNA]</scope>
    <source>
        <strain evidence="3 4">AFS089089</strain>
    </source>
</reference>
<keyword evidence="1" id="KW-0175">Coiled coil</keyword>
<proteinExistence type="predicted"/>
<accession>A0A9X6TJQ6</accession>
<dbReference type="InterPro" id="IPR007569">
    <property type="entry name" value="DUF559"/>
</dbReference>
<dbReference type="Proteomes" id="UP000220702">
    <property type="component" value="Unassembled WGS sequence"/>
</dbReference>